<dbReference type="AlphaFoldDB" id="A0A383CA49"/>
<evidence type="ECO:0000313" key="1">
    <source>
        <dbReference type="EMBL" id="SVE29041.1"/>
    </source>
</evidence>
<sequence>MYTKDLIQKTRPRAMYDNEVHTPEKSRYLNQSDQNVEKLTEQFKEEIDKWIHSHKRIKFTGLDQFPDRNVVLGVTHQLDDLHMQYKGRIAVFKGDYRYHWRLDPKVHCRALHTLVYPDIVVLSVPFPGIADIHPETMEILEKCRVFNIPVHIDAAWFGCARNIEF</sequence>
<feature type="non-terminal residue" evidence="1">
    <location>
        <position position="165"/>
    </location>
</feature>
<accession>A0A383CA49</accession>
<feature type="non-terminal residue" evidence="1">
    <location>
        <position position="1"/>
    </location>
</feature>
<evidence type="ECO:0008006" key="2">
    <source>
        <dbReference type="Google" id="ProtNLM"/>
    </source>
</evidence>
<gene>
    <name evidence="1" type="ORF">METZ01_LOCUS481895</name>
</gene>
<proteinExistence type="predicted"/>
<organism evidence="1">
    <name type="scientific">marine metagenome</name>
    <dbReference type="NCBI Taxonomy" id="408172"/>
    <lineage>
        <taxon>unclassified sequences</taxon>
        <taxon>metagenomes</taxon>
        <taxon>ecological metagenomes</taxon>
    </lineage>
</organism>
<reference evidence="1" key="1">
    <citation type="submission" date="2018-05" db="EMBL/GenBank/DDBJ databases">
        <authorList>
            <person name="Lanie J.A."/>
            <person name="Ng W.-L."/>
            <person name="Kazmierczak K.M."/>
            <person name="Andrzejewski T.M."/>
            <person name="Davidsen T.M."/>
            <person name="Wayne K.J."/>
            <person name="Tettelin H."/>
            <person name="Glass J.I."/>
            <person name="Rusch D."/>
            <person name="Podicherti R."/>
            <person name="Tsui H.-C.T."/>
            <person name="Winkler M.E."/>
        </authorList>
    </citation>
    <scope>NUCLEOTIDE SEQUENCE</scope>
</reference>
<dbReference type="EMBL" id="UINC01207091">
    <property type="protein sequence ID" value="SVE29041.1"/>
    <property type="molecule type" value="Genomic_DNA"/>
</dbReference>
<name>A0A383CA49_9ZZZZ</name>
<protein>
    <recommendedName>
        <fullName evidence="2">Aminotransferase class V domain-containing protein</fullName>
    </recommendedName>
</protein>